<dbReference type="PANTHER" id="PTHR31760">
    <property type="entry name" value="S-ADENOSYL-L-METHIONINE-DEPENDENT METHYLTRANSFERASES SUPERFAMILY PROTEIN"/>
    <property type="match status" value="1"/>
</dbReference>
<keyword evidence="5 6" id="KW-0949">S-adenosyl-L-methionine</keyword>
<dbReference type="GO" id="GO:0070043">
    <property type="term" value="F:rRNA (guanine-N7-)-methyltransferase activity"/>
    <property type="evidence" value="ECO:0007669"/>
    <property type="project" value="UniProtKB-UniRule"/>
</dbReference>
<dbReference type="Pfam" id="PF02527">
    <property type="entry name" value="GidB"/>
    <property type="match status" value="1"/>
</dbReference>
<keyword evidence="8" id="KW-1185">Reference proteome</keyword>
<dbReference type="InterPro" id="IPR029063">
    <property type="entry name" value="SAM-dependent_MTases_sf"/>
</dbReference>
<evidence type="ECO:0000256" key="5">
    <source>
        <dbReference type="ARBA" id="ARBA00022691"/>
    </source>
</evidence>
<comment type="function">
    <text evidence="6">Specifically methylates the N7 position of a guanine in 16S rRNA.</text>
</comment>
<keyword evidence="1 6" id="KW-0963">Cytoplasm</keyword>
<dbReference type="PIRSF" id="PIRSF003078">
    <property type="entry name" value="GidB"/>
    <property type="match status" value="1"/>
</dbReference>
<evidence type="ECO:0000313" key="8">
    <source>
        <dbReference type="Proteomes" id="UP000032434"/>
    </source>
</evidence>
<dbReference type="Proteomes" id="UP000032434">
    <property type="component" value="Chromosome 1"/>
</dbReference>
<gene>
    <name evidence="6 7" type="primary">rsmG</name>
    <name evidence="7" type="ORF">Aocu_13790</name>
</gene>
<keyword evidence="2 6" id="KW-0698">rRNA processing</keyword>
<dbReference type="InterPro" id="IPR003682">
    <property type="entry name" value="rRNA_ssu_MeTfrase_G"/>
</dbReference>
<proteinExistence type="inferred from homology"/>
<dbReference type="AlphaFoldDB" id="A0A061AK88"/>
<feature type="binding site" evidence="6">
    <location>
        <position position="141"/>
    </location>
    <ligand>
        <name>S-adenosyl-L-methionine</name>
        <dbReference type="ChEBI" id="CHEBI:59789"/>
    </ligand>
</feature>
<organism evidence="7 8">
    <name type="scientific">Acholeplasma oculi</name>
    <dbReference type="NCBI Taxonomy" id="35623"/>
    <lineage>
        <taxon>Bacteria</taxon>
        <taxon>Bacillati</taxon>
        <taxon>Mycoplasmatota</taxon>
        <taxon>Mollicutes</taxon>
        <taxon>Acholeplasmatales</taxon>
        <taxon>Acholeplasmataceae</taxon>
        <taxon>Acholeplasma</taxon>
    </lineage>
</organism>
<keyword evidence="3 6" id="KW-0489">Methyltransferase</keyword>
<feature type="binding site" evidence="6">
    <location>
        <begin position="124"/>
        <end position="125"/>
    </location>
    <ligand>
        <name>S-adenosyl-L-methionine</name>
        <dbReference type="ChEBI" id="CHEBI:59789"/>
    </ligand>
</feature>
<dbReference type="HOGENOM" id="CLU_065341_0_0_14"/>
<dbReference type="EMBL" id="LK028559">
    <property type="protein sequence ID" value="CDR31452.1"/>
    <property type="molecule type" value="Genomic_DNA"/>
</dbReference>
<accession>A0A061AK88</accession>
<dbReference type="PATRIC" id="fig|35623.3.peg.1379"/>
<feature type="binding site" evidence="6">
    <location>
        <position position="79"/>
    </location>
    <ligand>
        <name>S-adenosyl-L-methionine</name>
        <dbReference type="ChEBI" id="CHEBI:59789"/>
    </ligand>
</feature>
<evidence type="ECO:0000313" key="7">
    <source>
        <dbReference type="EMBL" id="CDR31452.1"/>
    </source>
</evidence>
<dbReference type="KEGG" id="aoc:Aocu_13790"/>
<name>A0A061AK88_9MOLU</name>
<dbReference type="HAMAP" id="MF_00074">
    <property type="entry name" value="16SrRNA_methyltr_G"/>
    <property type="match status" value="1"/>
</dbReference>
<dbReference type="STRING" id="35623.Aocu_13790"/>
<keyword evidence="4 6" id="KW-0808">Transferase</keyword>
<reference evidence="8" key="1">
    <citation type="submission" date="2014-05" db="EMBL/GenBank/DDBJ databases">
        <authorList>
            <person name="Kube M."/>
        </authorList>
    </citation>
    <scope>NUCLEOTIDE SEQUENCE [LARGE SCALE GENOMIC DNA]</scope>
</reference>
<evidence type="ECO:0000256" key="6">
    <source>
        <dbReference type="HAMAP-Rule" id="MF_00074"/>
    </source>
</evidence>
<evidence type="ECO:0000256" key="3">
    <source>
        <dbReference type="ARBA" id="ARBA00022603"/>
    </source>
</evidence>
<dbReference type="EC" id="2.1.1.-" evidence="6"/>
<dbReference type="RefSeq" id="WP_045749865.1">
    <property type="nucleotide sequence ID" value="NZ_FUZK01000004.1"/>
</dbReference>
<feature type="binding site" evidence="6">
    <location>
        <position position="74"/>
    </location>
    <ligand>
        <name>S-adenosyl-L-methionine</name>
        <dbReference type="ChEBI" id="CHEBI:59789"/>
    </ligand>
</feature>
<sequence length="230" mass="26602">MLKEIILKHLNKELSNQEVELFDLYYETLVSYNEHTNLTRITSRQDADIKHFLDSLLLSKLYPLDQPYRLCDMGAGAGFPSIPLLICYPNLRVVIVESQIKRVNFLLHLKKVLNLDFEVVHERAEVYAQNHLETFDIVTARALGELRLILEFGVPLLKVGGYFIAPKGSKYQEELDQAKEALRKLHMKQISSMEVELPDESGFRMNLLFQKEKHASGYPRPYAVMIKKPL</sequence>
<comment type="subcellular location">
    <subcellularLocation>
        <location evidence="6">Cytoplasm</location>
    </subcellularLocation>
</comment>
<comment type="similarity">
    <text evidence="6">Belongs to the methyltransferase superfamily. RNA methyltransferase RsmG family.</text>
</comment>
<evidence type="ECO:0000256" key="2">
    <source>
        <dbReference type="ARBA" id="ARBA00022552"/>
    </source>
</evidence>
<dbReference type="FunFam" id="3.40.50.150:FF:000041">
    <property type="entry name" value="Ribosomal RNA small subunit methyltransferase G"/>
    <property type="match status" value="1"/>
</dbReference>
<protein>
    <recommendedName>
        <fullName evidence="6">Ribosomal RNA small subunit methyltransferase G</fullName>
        <ecNumber evidence="6">2.1.1.-</ecNumber>
    </recommendedName>
    <alternativeName>
        <fullName evidence="6">16S rRNA 7-methylguanosine methyltransferase</fullName>
        <shortName evidence="6">16S rRNA m7G methyltransferase</shortName>
    </alternativeName>
</protein>
<dbReference type="Gene3D" id="3.40.50.150">
    <property type="entry name" value="Vaccinia Virus protein VP39"/>
    <property type="match status" value="1"/>
</dbReference>
<evidence type="ECO:0000256" key="1">
    <source>
        <dbReference type="ARBA" id="ARBA00022490"/>
    </source>
</evidence>
<dbReference type="PANTHER" id="PTHR31760:SF0">
    <property type="entry name" value="S-ADENOSYL-L-METHIONINE-DEPENDENT METHYLTRANSFERASES SUPERFAMILY PROTEIN"/>
    <property type="match status" value="1"/>
</dbReference>
<evidence type="ECO:0000256" key="4">
    <source>
        <dbReference type="ARBA" id="ARBA00022679"/>
    </source>
</evidence>
<dbReference type="InParanoid" id="A0A061AK88"/>
<dbReference type="GO" id="GO:0005829">
    <property type="term" value="C:cytosol"/>
    <property type="evidence" value="ECO:0007669"/>
    <property type="project" value="TreeGrafter"/>
</dbReference>
<dbReference type="SUPFAM" id="SSF53335">
    <property type="entry name" value="S-adenosyl-L-methionine-dependent methyltransferases"/>
    <property type="match status" value="1"/>
</dbReference>
<comment type="caution">
    <text evidence="6">Lacks conserved residue(s) required for the propagation of feature annotation.</text>
</comment>
<dbReference type="FunCoup" id="A0A061AK88">
    <property type="interactions" value="261"/>
</dbReference>
<dbReference type="NCBIfam" id="TIGR00138">
    <property type="entry name" value="rsmG_gidB"/>
    <property type="match status" value="1"/>
</dbReference>